<dbReference type="InterPro" id="IPR022385">
    <property type="entry name" value="Rhs_assc_core"/>
</dbReference>
<reference evidence="1 2" key="1">
    <citation type="submission" date="2021-06" db="EMBL/GenBank/DDBJ databases">
        <title>44 bacteria genomes isolated from Dapeng, Shenzhen.</title>
        <authorList>
            <person name="Zheng W."/>
            <person name="Yu S."/>
            <person name="Huang Y."/>
        </authorList>
    </citation>
    <scope>NUCLEOTIDE SEQUENCE [LARGE SCALE GENOMIC DNA]</scope>
    <source>
        <strain evidence="1 2">DP5N14-6</strain>
    </source>
</reference>
<evidence type="ECO:0000313" key="2">
    <source>
        <dbReference type="Proteomes" id="UP000766609"/>
    </source>
</evidence>
<dbReference type="NCBIfam" id="TIGR03696">
    <property type="entry name" value="Rhs_assc_core"/>
    <property type="match status" value="1"/>
</dbReference>
<dbReference type="PANTHER" id="PTHR32305:SF15">
    <property type="entry name" value="PROTEIN RHSA-RELATED"/>
    <property type="match status" value="1"/>
</dbReference>
<accession>A0ABS7N947</accession>
<dbReference type="Gene3D" id="2.180.10.10">
    <property type="entry name" value="RHS repeat-associated core"/>
    <property type="match status" value="1"/>
</dbReference>
<name>A0ABS7N947_9BACT</name>
<gene>
    <name evidence="1" type="ORF">KUV23_17910</name>
</gene>
<keyword evidence="2" id="KW-1185">Reference proteome</keyword>
<comment type="caution">
    <text evidence="1">The sequence shown here is derived from an EMBL/GenBank/DDBJ whole genome shotgun (WGS) entry which is preliminary data.</text>
</comment>
<dbReference type="PANTHER" id="PTHR32305">
    <property type="match status" value="1"/>
</dbReference>
<dbReference type="EMBL" id="JAHVHP010000004">
    <property type="protein sequence ID" value="MBY5952862.1"/>
    <property type="molecule type" value="Genomic_DNA"/>
</dbReference>
<evidence type="ECO:0000313" key="1">
    <source>
        <dbReference type="EMBL" id="MBY5952862.1"/>
    </source>
</evidence>
<dbReference type="Proteomes" id="UP000766609">
    <property type="component" value="Unassembled WGS sequence"/>
</dbReference>
<organism evidence="1 2">
    <name type="scientific">Algoriphagus marincola</name>
    <dbReference type="NCBI Taxonomy" id="264027"/>
    <lineage>
        <taxon>Bacteria</taxon>
        <taxon>Pseudomonadati</taxon>
        <taxon>Bacteroidota</taxon>
        <taxon>Cytophagia</taxon>
        <taxon>Cytophagales</taxon>
        <taxon>Cyclobacteriaceae</taxon>
        <taxon>Algoriphagus</taxon>
    </lineage>
</organism>
<protein>
    <submittedName>
        <fullName evidence="1">RHS repeat-associated core domain-containing protein</fullName>
    </submittedName>
</protein>
<proteinExistence type="predicted"/>
<dbReference type="InterPro" id="IPR050708">
    <property type="entry name" value="T6SS_VgrG/RHS"/>
</dbReference>
<sequence length="298" mass="33001">MQPETQLYDYGARMYDPAIGRWLHIDPMADKMRSNSPYNYAFNSPVMFVDPDGMFPIVIHVRSFAPYKSFGARGWHGDNRNFSLDPSASSRLTQRTHYETSTGQYSHRHSGNMSYSNYGAFAYSESYLNDEGSGNGQVRSHLYGNNDAIFPIGTPMGGDGGPTWDIDVHTSLKIATSELDDGNQLLSISGQISGDRFPNAEAYVTDADGNQVWLGAFANQAGPDVGPFLTLAGDFNRPMMNINASIVTDKNGIFTGVRVGDQTISIEQWNKDNSGPMSVDEFKEQYKDLYNSLFGNQE</sequence>